<dbReference type="Proteomes" id="UP000281474">
    <property type="component" value="Unassembled WGS sequence"/>
</dbReference>
<dbReference type="AlphaFoldDB" id="A0A3L8PUI9"/>
<name>A0A3L8PUI9_9GAMM</name>
<dbReference type="RefSeq" id="WP_121839633.1">
    <property type="nucleotide sequence ID" value="NZ_ML014794.1"/>
</dbReference>
<keyword evidence="2" id="KW-1185">Reference proteome</keyword>
<organism evidence="1 2">
    <name type="scientific">Parashewanella curva</name>
    <dbReference type="NCBI Taxonomy" id="2338552"/>
    <lineage>
        <taxon>Bacteria</taxon>
        <taxon>Pseudomonadati</taxon>
        <taxon>Pseudomonadota</taxon>
        <taxon>Gammaproteobacteria</taxon>
        <taxon>Alteromonadales</taxon>
        <taxon>Shewanellaceae</taxon>
        <taxon>Parashewanella</taxon>
    </lineage>
</organism>
<accession>A0A3L8PUI9</accession>
<evidence type="ECO:0000313" key="1">
    <source>
        <dbReference type="EMBL" id="RLV59071.1"/>
    </source>
</evidence>
<comment type="caution">
    <text evidence="1">The sequence shown here is derived from an EMBL/GenBank/DDBJ whole genome shotgun (WGS) entry which is preliminary data.</text>
</comment>
<reference evidence="1 2" key="1">
    <citation type="submission" date="2018-09" db="EMBL/GenBank/DDBJ databases">
        <title>Phylogeny of the Shewanellaceae, and recommendation for two new genera, Pseudoshewanella and Parashewanella.</title>
        <authorList>
            <person name="Wang G."/>
        </authorList>
    </citation>
    <scope>NUCLEOTIDE SEQUENCE [LARGE SCALE GENOMIC DNA]</scope>
    <source>
        <strain evidence="1 2">C51</strain>
    </source>
</reference>
<gene>
    <name evidence="1" type="ORF">D5018_14065</name>
</gene>
<evidence type="ECO:0000313" key="2">
    <source>
        <dbReference type="Proteomes" id="UP000281474"/>
    </source>
</evidence>
<protein>
    <submittedName>
        <fullName evidence="1">Uncharacterized protein</fullName>
    </submittedName>
</protein>
<proteinExistence type="predicted"/>
<sequence>MASGGISQYPPQLTNDYSYVSIPSSGQSEAVVIPPIKSSLSEEYCAGLIQYAITPLAKLEIQTDSDQSTRIALLSEHAKFRGMTFTAAPFHSHEIYQGSKSVLDSVFTKLTAATDTEAPLEGIPILPLSGCYDEEQQILANSLLTSGHKNRCFLNMAQVQESISIQETKKSDSTPWPAAISANVTNVLILANQLNRNVIFFDPNRIDGQKFVLQQPELTCKVGTLEELLTQFPCFGYTPPILVTSDQSHLYLFQDREKTVRPTYHLRVKQFIDAIAQTAFSDCLGSLPERSLLPISHENYTARLRLVPTHEGFSLQSFQPNEFLYDEKDYLLYIFAISKQLALQNPDPVIYQSSRERTVFQTTRAADTEQYLITREQLSQLELNYQQWIEDVGRLRRYALKGITEDISELMTLSSVLERVQSTFSHSSGDLKESMFILLSHIPYNDRIKSLNHPDSCIVKWVLQLEPLVEKTFPQSTQPSLPRELYSSLSKCIGQFTKLKTVQEVSQNERMLKLIDTSILQLLNPVNKSRISAQDKNDYILPLFNQLKKLKTTPQQQTTEQCEFYPAIVTALAKEKQQGQTLVPLPTTSFATHAWIQQHYPLGSLTEKQQNMLLINYEVVFELLRVCPETYSRSLKNYLSTLQATARRHQQLNHLPDLPYNTEEIKLFPSYMKYLYDKVHPLKLISEDQQQKFSNLLPVLQQEMLSRLWSSHEEMQTDIKHALGAAARAAGFITDKKRPLNRWKKVAPEQPLVLSQSQLQTISGQLSIKLKSKGQMELRLNEQKCCELNPSFLVKLRTTIDRPAHHVLTDCFSDNPKAFNKTWAAIRTPSSQVKRGGWRV</sequence>
<dbReference type="OrthoDB" id="9816800at2"/>
<dbReference type="EMBL" id="QZEI01000045">
    <property type="protein sequence ID" value="RLV59071.1"/>
    <property type="molecule type" value="Genomic_DNA"/>
</dbReference>